<evidence type="ECO:0000313" key="6">
    <source>
        <dbReference type="EMBL" id="GAA2481079.1"/>
    </source>
</evidence>
<dbReference type="RefSeq" id="WP_182315313.1">
    <property type="nucleotide sequence ID" value="NZ_BAAATA010000007.1"/>
</dbReference>
<proteinExistence type="inferred from homology"/>
<reference evidence="6 7" key="1">
    <citation type="journal article" date="2019" name="Int. J. Syst. Evol. Microbiol.">
        <title>The Global Catalogue of Microorganisms (GCM) 10K type strain sequencing project: providing services to taxonomists for standard genome sequencing and annotation.</title>
        <authorList>
            <consortium name="The Broad Institute Genomics Platform"/>
            <consortium name="The Broad Institute Genome Sequencing Center for Infectious Disease"/>
            <person name="Wu L."/>
            <person name="Ma J."/>
        </authorList>
    </citation>
    <scope>NUCLEOTIDE SEQUENCE [LARGE SCALE GENOMIC DNA]</scope>
    <source>
        <strain evidence="6 7">JCM 6307</strain>
    </source>
</reference>
<dbReference type="EMBL" id="BAAATA010000007">
    <property type="protein sequence ID" value="GAA2481079.1"/>
    <property type="molecule type" value="Genomic_DNA"/>
</dbReference>
<dbReference type="InterPro" id="IPR027417">
    <property type="entry name" value="P-loop_NTPase"/>
</dbReference>
<dbReference type="Gene3D" id="3.40.50.300">
    <property type="entry name" value="P-loop containing nucleotide triphosphate hydrolases"/>
    <property type="match status" value="1"/>
</dbReference>
<evidence type="ECO:0000256" key="2">
    <source>
        <dbReference type="ARBA" id="ARBA00022741"/>
    </source>
</evidence>
<evidence type="ECO:0000256" key="3">
    <source>
        <dbReference type="ARBA" id="ARBA00022840"/>
    </source>
</evidence>
<evidence type="ECO:0000256" key="1">
    <source>
        <dbReference type="ARBA" id="ARBA00008959"/>
    </source>
</evidence>
<dbReference type="InterPro" id="IPR008921">
    <property type="entry name" value="DNA_pol3_clamp-load_cplx_C"/>
</dbReference>
<dbReference type="InterPro" id="IPR003959">
    <property type="entry name" value="ATPase_AAA_core"/>
</dbReference>
<dbReference type="Gene3D" id="1.10.3710.10">
    <property type="entry name" value="DNA polymerase III clamp loader subunits, C-terminal domain"/>
    <property type="match status" value="1"/>
</dbReference>
<sequence length="449" mass="47831">MEPDLFTAAAEDRRERDPGRSPLAVRMRPRTLDEVAGQKHLLGPGSPLRRLVGEASGGPAGPSSVFLWGPPGTGKTTLAHVVSRATDSRFVELSAITAGVKEVRAVIEGARRESGAYNRETVLFLDEIHRFSKAQQDSLLPAVENRWVTLIAATTENPYFSVISPLLSRSLLLTLEPLTDEDLRGLLRRALTDERGLGGAVTLPEDAEAHLLRMAGGDARRALTALEAGAGAATAKGETVITLETLETAVDRAAVKYDRSGDQHYDVASALIKSIRGSDADAALHYLARMVEAGEDPRFVARRLMISASEDIGLADPTALQTAVAAAQAVALVGMPEARIILSQAVIALALAPKSNAAYLAIDAALADVRAGRAGPVPPHLRDGHYPGAGKLGHGKGYVYPHDLPGGVAAQQYAPDEVHGRRYYEPTRHGAEARYADVLDRVRERLSGT</sequence>
<comment type="similarity">
    <text evidence="1">Belongs to the AAA ATPase family. RarA/MGS1/WRNIP1 subfamily.</text>
</comment>
<feature type="compositionally biased region" description="Basic and acidic residues" evidence="4">
    <location>
        <begin position="10"/>
        <end position="19"/>
    </location>
</feature>
<comment type="caution">
    <text evidence="6">The sequence shown here is derived from an EMBL/GenBank/DDBJ whole genome shotgun (WGS) entry which is preliminary data.</text>
</comment>
<dbReference type="InterPro" id="IPR051314">
    <property type="entry name" value="AAA_ATPase_RarA/MGS1/WRNIP1"/>
</dbReference>
<dbReference type="CDD" id="cd18139">
    <property type="entry name" value="HLD_clamp_RarA"/>
    <property type="match status" value="1"/>
</dbReference>
<name>A0ABN3LBD6_9ACTN</name>
<dbReference type="Proteomes" id="UP001501358">
    <property type="component" value="Unassembled WGS sequence"/>
</dbReference>
<dbReference type="SMART" id="SM00382">
    <property type="entry name" value="AAA"/>
    <property type="match status" value="1"/>
</dbReference>
<evidence type="ECO:0000259" key="5">
    <source>
        <dbReference type="SMART" id="SM00382"/>
    </source>
</evidence>
<dbReference type="SUPFAM" id="SSF48019">
    <property type="entry name" value="post-AAA+ oligomerization domain-like"/>
    <property type="match status" value="1"/>
</dbReference>
<dbReference type="Pfam" id="PF16193">
    <property type="entry name" value="AAA_assoc_2"/>
    <property type="match status" value="1"/>
</dbReference>
<dbReference type="Gene3D" id="1.20.272.10">
    <property type="match status" value="1"/>
</dbReference>
<accession>A0ABN3LBD6</accession>
<evidence type="ECO:0000256" key="4">
    <source>
        <dbReference type="SAM" id="MobiDB-lite"/>
    </source>
</evidence>
<feature type="domain" description="AAA+ ATPase" evidence="5">
    <location>
        <begin position="61"/>
        <end position="182"/>
    </location>
</feature>
<gene>
    <name evidence="6" type="ORF">GCM10010406_16680</name>
</gene>
<keyword evidence="2" id="KW-0547">Nucleotide-binding</keyword>
<organism evidence="6 7">
    <name type="scientific">Streptomyces thermolineatus</name>
    <dbReference type="NCBI Taxonomy" id="44033"/>
    <lineage>
        <taxon>Bacteria</taxon>
        <taxon>Bacillati</taxon>
        <taxon>Actinomycetota</taxon>
        <taxon>Actinomycetes</taxon>
        <taxon>Kitasatosporales</taxon>
        <taxon>Streptomycetaceae</taxon>
        <taxon>Streptomyces</taxon>
    </lineage>
</organism>
<keyword evidence="7" id="KW-1185">Reference proteome</keyword>
<dbReference type="Pfam" id="PF00004">
    <property type="entry name" value="AAA"/>
    <property type="match status" value="1"/>
</dbReference>
<dbReference type="InterPro" id="IPR003593">
    <property type="entry name" value="AAA+_ATPase"/>
</dbReference>
<protein>
    <submittedName>
        <fullName evidence="6">Replication-associated recombination protein A</fullName>
    </submittedName>
</protein>
<dbReference type="SUPFAM" id="SSF52540">
    <property type="entry name" value="P-loop containing nucleoside triphosphate hydrolases"/>
    <property type="match status" value="1"/>
</dbReference>
<dbReference type="Gene3D" id="1.10.8.60">
    <property type="match status" value="1"/>
</dbReference>
<keyword evidence="3" id="KW-0067">ATP-binding</keyword>
<dbReference type="PANTHER" id="PTHR13779">
    <property type="entry name" value="WERNER HELICASE-INTERACTING PROTEIN 1 FAMILY MEMBER"/>
    <property type="match status" value="1"/>
</dbReference>
<dbReference type="Pfam" id="PF12002">
    <property type="entry name" value="MgsA_C"/>
    <property type="match status" value="1"/>
</dbReference>
<dbReference type="InterPro" id="IPR021886">
    <property type="entry name" value="MgsA_C"/>
</dbReference>
<evidence type="ECO:0000313" key="7">
    <source>
        <dbReference type="Proteomes" id="UP001501358"/>
    </source>
</evidence>
<dbReference type="InterPro" id="IPR032423">
    <property type="entry name" value="AAA_assoc_2"/>
</dbReference>
<dbReference type="PANTHER" id="PTHR13779:SF7">
    <property type="entry name" value="ATPASE WRNIP1"/>
    <property type="match status" value="1"/>
</dbReference>
<feature type="region of interest" description="Disordered" evidence="4">
    <location>
        <begin position="1"/>
        <end position="22"/>
    </location>
</feature>
<dbReference type="CDD" id="cd00009">
    <property type="entry name" value="AAA"/>
    <property type="match status" value="1"/>
</dbReference>